<name>W6UU30_ECHGR</name>
<dbReference type="GeneID" id="36336405"/>
<dbReference type="EMBL" id="APAU02000003">
    <property type="protein sequence ID" value="EUB64146.1"/>
    <property type="molecule type" value="Genomic_DNA"/>
</dbReference>
<dbReference type="CTD" id="36336405"/>
<comment type="caution">
    <text evidence="1">The sequence shown here is derived from an EMBL/GenBank/DDBJ whole genome shotgun (WGS) entry which is preliminary data.</text>
</comment>
<dbReference type="RefSeq" id="XP_024355342.1">
    <property type="nucleotide sequence ID" value="XM_024489939.1"/>
</dbReference>
<evidence type="ECO:0000313" key="2">
    <source>
        <dbReference type="Proteomes" id="UP000019149"/>
    </source>
</evidence>
<dbReference type="AlphaFoldDB" id="W6UU30"/>
<evidence type="ECO:0000313" key="1">
    <source>
        <dbReference type="EMBL" id="EUB64146.1"/>
    </source>
</evidence>
<gene>
    <name evidence="1" type="ORF">EGR_00690</name>
</gene>
<dbReference type="KEGG" id="egl:EGR_00690"/>
<organism evidence="1 2">
    <name type="scientific">Echinococcus granulosus</name>
    <name type="common">Hydatid tapeworm</name>
    <dbReference type="NCBI Taxonomy" id="6210"/>
    <lineage>
        <taxon>Eukaryota</taxon>
        <taxon>Metazoa</taxon>
        <taxon>Spiralia</taxon>
        <taxon>Lophotrochozoa</taxon>
        <taxon>Platyhelminthes</taxon>
        <taxon>Cestoda</taxon>
        <taxon>Eucestoda</taxon>
        <taxon>Cyclophyllidea</taxon>
        <taxon>Taeniidae</taxon>
        <taxon>Echinococcus</taxon>
        <taxon>Echinococcus granulosus group</taxon>
    </lineage>
</organism>
<sequence>MATLGLYSLRSRLKDRKSFLHLFLAILLRVTRHDFKRTVIGKLPFHHLSIIWKTRWDNGAFIYHKLRNITKIKGGYLVKGIFFLHHHQQAFFRNNKHSYHFLVSKIKFLYFIDLVGKYEPNIPSGCGTKVVDKGGHHFQSLPLGLSQILPSAKHDLLPSIHVLAFRNTNNGNYSVMAGSPFTATNVALRASPEDDRSYITESKYKSLTSLELLISYATVSPQFACLLNSSFRFCGYFSTIKISKDSIQKVFFTVKKLSFATLMVQIGEPSRTKEYRLSLLQTLELYKRISLFKFKGAPYSMIQTDKIN</sequence>
<protein>
    <submittedName>
        <fullName evidence="1">Uncharacterized protein</fullName>
    </submittedName>
</protein>
<keyword evidence="2" id="KW-1185">Reference proteome</keyword>
<accession>W6UU30</accession>
<proteinExistence type="predicted"/>
<dbReference type="Proteomes" id="UP000019149">
    <property type="component" value="Unassembled WGS sequence"/>
</dbReference>
<reference evidence="1 2" key="1">
    <citation type="journal article" date="2013" name="Nat. Genet.">
        <title>The genome of the hydatid tapeworm Echinococcus granulosus.</title>
        <authorList>
            <person name="Zheng H."/>
            <person name="Zhang W."/>
            <person name="Zhang L."/>
            <person name="Zhang Z."/>
            <person name="Li J."/>
            <person name="Lu G."/>
            <person name="Zhu Y."/>
            <person name="Wang Y."/>
            <person name="Huang Y."/>
            <person name="Liu J."/>
            <person name="Kang H."/>
            <person name="Chen J."/>
            <person name="Wang L."/>
            <person name="Chen A."/>
            <person name="Yu S."/>
            <person name="Gao Z."/>
            <person name="Jin L."/>
            <person name="Gu W."/>
            <person name="Wang Z."/>
            <person name="Zhao L."/>
            <person name="Shi B."/>
            <person name="Wen H."/>
            <person name="Lin R."/>
            <person name="Jones M.K."/>
            <person name="Brejova B."/>
            <person name="Vinar T."/>
            <person name="Zhao G."/>
            <person name="McManus D.P."/>
            <person name="Chen Z."/>
            <person name="Zhou Y."/>
            <person name="Wang S."/>
        </authorList>
    </citation>
    <scope>NUCLEOTIDE SEQUENCE [LARGE SCALE GENOMIC DNA]</scope>
</reference>